<dbReference type="PANTHER" id="PTHR12631">
    <property type="entry name" value="ALPHA-L-IDURONIDASE"/>
    <property type="match status" value="1"/>
</dbReference>
<dbReference type="InterPro" id="IPR051923">
    <property type="entry name" value="Glycosyl_Hydrolase_39"/>
</dbReference>
<sequence length="99" mass="11463">MVVKIVLSHIHFYFMGHQPLTKKDVKFGLLSSDNAFLSYFPNQFTQRTMLARFQVNNTLPKYVEFVKKPVYTVFGLLGKLCPLLLHVKVFQQGKKIQAT</sequence>
<evidence type="ECO:0000313" key="2">
    <source>
        <dbReference type="Proteomes" id="UP000054359"/>
    </source>
</evidence>
<gene>
    <name evidence="1" type="ORF">X975_17995</name>
</gene>
<dbReference type="STRING" id="407821.A0A087T5L6"/>
<dbReference type="Gene3D" id="3.20.20.80">
    <property type="entry name" value="Glycosidases"/>
    <property type="match status" value="1"/>
</dbReference>
<dbReference type="OrthoDB" id="15153at2759"/>
<dbReference type="Proteomes" id="UP000054359">
    <property type="component" value="Unassembled WGS sequence"/>
</dbReference>
<reference evidence="1 2" key="1">
    <citation type="submission" date="2013-11" db="EMBL/GenBank/DDBJ databases">
        <title>Genome sequencing of Stegodyphus mimosarum.</title>
        <authorList>
            <person name="Bechsgaard J."/>
        </authorList>
    </citation>
    <scope>NUCLEOTIDE SEQUENCE [LARGE SCALE GENOMIC DNA]</scope>
</reference>
<evidence type="ECO:0000313" key="1">
    <source>
        <dbReference type="EMBL" id="KFM60405.1"/>
    </source>
</evidence>
<dbReference type="AlphaFoldDB" id="A0A087T5L6"/>
<proteinExistence type="predicted"/>
<protein>
    <submittedName>
        <fullName evidence="1">Uncharacterized protein</fullName>
    </submittedName>
</protein>
<feature type="non-terminal residue" evidence="1">
    <location>
        <position position="99"/>
    </location>
</feature>
<organism evidence="1 2">
    <name type="scientific">Stegodyphus mimosarum</name>
    <name type="common">African social velvet spider</name>
    <dbReference type="NCBI Taxonomy" id="407821"/>
    <lineage>
        <taxon>Eukaryota</taxon>
        <taxon>Metazoa</taxon>
        <taxon>Ecdysozoa</taxon>
        <taxon>Arthropoda</taxon>
        <taxon>Chelicerata</taxon>
        <taxon>Arachnida</taxon>
        <taxon>Araneae</taxon>
        <taxon>Araneomorphae</taxon>
        <taxon>Entelegynae</taxon>
        <taxon>Eresoidea</taxon>
        <taxon>Eresidae</taxon>
        <taxon>Stegodyphus</taxon>
    </lineage>
</organism>
<accession>A0A087T5L6</accession>
<dbReference type="EMBL" id="KK113534">
    <property type="protein sequence ID" value="KFM60405.1"/>
    <property type="molecule type" value="Genomic_DNA"/>
</dbReference>
<keyword evidence="2" id="KW-1185">Reference proteome</keyword>
<dbReference type="PANTHER" id="PTHR12631:SF8">
    <property type="entry name" value="ALPHA-L-IDURONIDASE"/>
    <property type="match status" value="1"/>
</dbReference>
<name>A0A087T5L6_STEMI</name>
<dbReference type="GO" id="GO:0003940">
    <property type="term" value="F:L-iduronidase activity"/>
    <property type="evidence" value="ECO:0007669"/>
    <property type="project" value="TreeGrafter"/>
</dbReference>